<evidence type="ECO:0000313" key="1">
    <source>
        <dbReference type="EMBL" id="RXN05361.1"/>
    </source>
</evidence>
<evidence type="ECO:0000313" key="2">
    <source>
        <dbReference type="Proteomes" id="UP000290572"/>
    </source>
</evidence>
<sequence>MADLILVDLRCEMPSVLLLEKSTIACHFHHIDIHATPETSSISVVNEKDSMSSTEAQKHLKCHDLQHVAKERLCLTFDLTTQIEANGCQMYEDYAGCQLEEGICE</sequence>
<organism evidence="1 2">
    <name type="scientific">Labeo rohita</name>
    <name type="common">Indian major carp</name>
    <name type="synonym">Cyprinus rohita</name>
    <dbReference type="NCBI Taxonomy" id="84645"/>
    <lineage>
        <taxon>Eukaryota</taxon>
        <taxon>Metazoa</taxon>
        <taxon>Chordata</taxon>
        <taxon>Craniata</taxon>
        <taxon>Vertebrata</taxon>
        <taxon>Euteleostomi</taxon>
        <taxon>Actinopterygii</taxon>
        <taxon>Neopterygii</taxon>
        <taxon>Teleostei</taxon>
        <taxon>Ostariophysi</taxon>
        <taxon>Cypriniformes</taxon>
        <taxon>Cyprinidae</taxon>
        <taxon>Labeoninae</taxon>
        <taxon>Labeonini</taxon>
        <taxon>Labeo</taxon>
    </lineage>
</organism>
<comment type="caution">
    <text evidence="1">The sequence shown here is derived from an EMBL/GenBank/DDBJ whole genome shotgun (WGS) entry which is preliminary data.</text>
</comment>
<gene>
    <name evidence="1" type="ORF">ROHU_033377</name>
</gene>
<keyword evidence="2" id="KW-1185">Reference proteome</keyword>
<dbReference type="EMBL" id="QBIY01013405">
    <property type="protein sequence ID" value="RXN05361.1"/>
    <property type="molecule type" value="Genomic_DNA"/>
</dbReference>
<protein>
    <submittedName>
        <fullName evidence="1">Uncharacterized protein</fullName>
    </submittedName>
</protein>
<name>A0A498LAJ8_LABRO</name>
<dbReference type="Proteomes" id="UP000290572">
    <property type="component" value="Unassembled WGS sequence"/>
</dbReference>
<accession>A0A498LAJ8</accession>
<reference evidence="1 2" key="1">
    <citation type="submission" date="2018-03" db="EMBL/GenBank/DDBJ databases">
        <title>Draft genome sequence of Rohu Carp (Labeo rohita).</title>
        <authorList>
            <person name="Das P."/>
            <person name="Kushwaha B."/>
            <person name="Joshi C.G."/>
            <person name="Kumar D."/>
            <person name="Nagpure N.S."/>
            <person name="Sahoo L."/>
            <person name="Das S.P."/>
            <person name="Bit A."/>
            <person name="Patnaik S."/>
            <person name="Meher P.K."/>
            <person name="Jayasankar P."/>
            <person name="Koringa P.G."/>
            <person name="Patel N.V."/>
            <person name="Hinsu A.T."/>
            <person name="Kumar R."/>
            <person name="Pandey M."/>
            <person name="Agarwal S."/>
            <person name="Srivastava S."/>
            <person name="Singh M."/>
            <person name="Iquebal M.A."/>
            <person name="Jaiswal S."/>
            <person name="Angadi U.B."/>
            <person name="Kumar N."/>
            <person name="Raza M."/>
            <person name="Shah T.M."/>
            <person name="Rai A."/>
            <person name="Jena J.K."/>
        </authorList>
    </citation>
    <scope>NUCLEOTIDE SEQUENCE [LARGE SCALE GENOMIC DNA]</scope>
    <source>
        <strain evidence="1">DASCIFA01</strain>
        <tissue evidence="1">Testis</tissue>
    </source>
</reference>
<dbReference type="AlphaFoldDB" id="A0A498LAJ8"/>
<proteinExistence type="predicted"/>